<proteinExistence type="inferred from homology"/>
<comment type="cofactor">
    <cofactor evidence="1 9">
        <name>heme</name>
        <dbReference type="ChEBI" id="CHEBI:30413"/>
    </cofactor>
</comment>
<keyword evidence="5 9" id="KW-0479">Metal-binding</keyword>
<organism evidence="11 12">
    <name type="scientific">Galerina marginata (strain CBS 339.88)</name>
    <dbReference type="NCBI Taxonomy" id="685588"/>
    <lineage>
        <taxon>Eukaryota</taxon>
        <taxon>Fungi</taxon>
        <taxon>Dikarya</taxon>
        <taxon>Basidiomycota</taxon>
        <taxon>Agaricomycotina</taxon>
        <taxon>Agaricomycetes</taxon>
        <taxon>Agaricomycetidae</taxon>
        <taxon>Agaricales</taxon>
        <taxon>Agaricineae</taxon>
        <taxon>Strophariaceae</taxon>
        <taxon>Galerina</taxon>
    </lineage>
</organism>
<dbReference type="Proteomes" id="UP000027222">
    <property type="component" value="Unassembled WGS sequence"/>
</dbReference>
<dbReference type="GO" id="GO:0020037">
    <property type="term" value="F:heme binding"/>
    <property type="evidence" value="ECO:0007669"/>
    <property type="project" value="InterPro"/>
</dbReference>
<dbReference type="GO" id="GO:0005506">
    <property type="term" value="F:iron ion binding"/>
    <property type="evidence" value="ECO:0007669"/>
    <property type="project" value="InterPro"/>
</dbReference>
<dbReference type="EMBL" id="KL142400">
    <property type="protein sequence ID" value="KDR69754.1"/>
    <property type="molecule type" value="Genomic_DNA"/>
</dbReference>
<evidence type="ECO:0000256" key="4">
    <source>
        <dbReference type="ARBA" id="ARBA00022617"/>
    </source>
</evidence>
<name>A0A067SPX4_GALM3</name>
<evidence type="ECO:0000256" key="10">
    <source>
        <dbReference type="SAM" id="SignalP"/>
    </source>
</evidence>
<dbReference type="PANTHER" id="PTHR46300">
    <property type="entry name" value="P450, PUTATIVE (EUROFUNG)-RELATED-RELATED"/>
    <property type="match status" value="1"/>
</dbReference>
<evidence type="ECO:0000256" key="9">
    <source>
        <dbReference type="PIRSR" id="PIRSR602401-1"/>
    </source>
</evidence>
<sequence>MSPHFSVLAACLICWLLKKLTGILAGHPSPYPPGPKPKPVIGNLLDLPMTYAAQQYFAWGKKYNSGIVHASAFGNHVVVINNRDVAAELLDRRAKKYSDRPAMPIVNLMGWGYNISLARYGDAWRLRRKICQQHFRLEVAQKYHPQQIEKVHNLLQGLLDSPAEFDHHNKMLSISIPMATMFGYDVKSIDDPCIFAADQSILLGARLLLPGSSYMSFFPGLAKVPAWCPGASACKAAAEVRRLTDEMQRLPMEFVAKRLEEGTATPSLVSDFLEKKSISGASKEEEDAILSIASTVYAGGSDTTISSTGTFFYVMAINPEIQQKAQAEIDAVIGSNRLPDFGDRASLPYIEALYREILRFRPPLQLGVPHCLTEDDYYEGYFIPKGTTVLSNIWAMTHDEDAYPEPFKFSPERFLDERGKLNDDDRILAYGFGLRTCAGKHLASSTVWLIIASVLACFDIRKSQDQFGNDIEISDDYDDLGIIDHKSKFQCSFVPRSSRVRSLIADAKHPE</sequence>
<evidence type="ECO:0000256" key="8">
    <source>
        <dbReference type="ARBA" id="ARBA00023033"/>
    </source>
</evidence>
<evidence type="ECO:0000256" key="2">
    <source>
        <dbReference type="ARBA" id="ARBA00005179"/>
    </source>
</evidence>
<evidence type="ECO:0000256" key="3">
    <source>
        <dbReference type="ARBA" id="ARBA00010617"/>
    </source>
</evidence>
<dbReference type="InterPro" id="IPR050364">
    <property type="entry name" value="Cytochrome_P450_fung"/>
</dbReference>
<protein>
    <recommendedName>
        <fullName evidence="13">Cytochrome P450</fullName>
    </recommendedName>
</protein>
<dbReference type="STRING" id="685588.A0A067SPX4"/>
<dbReference type="Gene3D" id="1.10.630.10">
    <property type="entry name" value="Cytochrome P450"/>
    <property type="match status" value="1"/>
</dbReference>
<keyword evidence="10" id="KW-0732">Signal</keyword>
<evidence type="ECO:0000313" key="12">
    <source>
        <dbReference type="Proteomes" id="UP000027222"/>
    </source>
</evidence>
<dbReference type="InterPro" id="IPR001128">
    <property type="entry name" value="Cyt_P450"/>
</dbReference>
<keyword evidence="8" id="KW-0503">Monooxygenase</keyword>
<evidence type="ECO:0000256" key="1">
    <source>
        <dbReference type="ARBA" id="ARBA00001971"/>
    </source>
</evidence>
<dbReference type="CDD" id="cd11065">
    <property type="entry name" value="CYP64-like"/>
    <property type="match status" value="1"/>
</dbReference>
<reference evidence="12" key="1">
    <citation type="journal article" date="2014" name="Proc. Natl. Acad. Sci. U.S.A.">
        <title>Extensive sampling of basidiomycete genomes demonstrates inadequacy of the white-rot/brown-rot paradigm for wood decay fungi.</title>
        <authorList>
            <person name="Riley R."/>
            <person name="Salamov A.A."/>
            <person name="Brown D.W."/>
            <person name="Nagy L.G."/>
            <person name="Floudas D."/>
            <person name="Held B.W."/>
            <person name="Levasseur A."/>
            <person name="Lombard V."/>
            <person name="Morin E."/>
            <person name="Otillar R."/>
            <person name="Lindquist E.A."/>
            <person name="Sun H."/>
            <person name="LaButti K.M."/>
            <person name="Schmutz J."/>
            <person name="Jabbour D."/>
            <person name="Luo H."/>
            <person name="Baker S.E."/>
            <person name="Pisabarro A.G."/>
            <person name="Walton J.D."/>
            <person name="Blanchette R.A."/>
            <person name="Henrissat B."/>
            <person name="Martin F."/>
            <person name="Cullen D."/>
            <person name="Hibbett D.S."/>
            <person name="Grigoriev I.V."/>
        </authorList>
    </citation>
    <scope>NUCLEOTIDE SEQUENCE [LARGE SCALE GENOMIC DNA]</scope>
    <source>
        <strain evidence="12">CBS 339.88</strain>
    </source>
</reference>
<accession>A0A067SPX4</accession>
<feature type="signal peptide" evidence="10">
    <location>
        <begin position="1"/>
        <end position="25"/>
    </location>
</feature>
<evidence type="ECO:0000256" key="7">
    <source>
        <dbReference type="ARBA" id="ARBA00023004"/>
    </source>
</evidence>
<comment type="similarity">
    <text evidence="3">Belongs to the cytochrome P450 family.</text>
</comment>
<dbReference type="InterPro" id="IPR002401">
    <property type="entry name" value="Cyt_P450_E_grp-I"/>
</dbReference>
<dbReference type="Pfam" id="PF00067">
    <property type="entry name" value="p450"/>
    <property type="match status" value="1"/>
</dbReference>
<dbReference type="PANTHER" id="PTHR46300:SF7">
    <property type="entry name" value="P450, PUTATIVE (EUROFUNG)-RELATED"/>
    <property type="match status" value="1"/>
</dbReference>
<keyword evidence="6" id="KW-0560">Oxidoreductase</keyword>
<dbReference type="SUPFAM" id="SSF48264">
    <property type="entry name" value="Cytochrome P450"/>
    <property type="match status" value="1"/>
</dbReference>
<dbReference type="GO" id="GO:0016705">
    <property type="term" value="F:oxidoreductase activity, acting on paired donors, with incorporation or reduction of molecular oxygen"/>
    <property type="evidence" value="ECO:0007669"/>
    <property type="project" value="InterPro"/>
</dbReference>
<dbReference type="AlphaFoldDB" id="A0A067SPX4"/>
<dbReference type="OrthoDB" id="2789670at2759"/>
<dbReference type="PRINTS" id="PR00463">
    <property type="entry name" value="EP450I"/>
</dbReference>
<keyword evidence="4 9" id="KW-0349">Heme</keyword>
<gene>
    <name evidence="11" type="ORF">GALMADRAFT_77060</name>
</gene>
<feature type="binding site" description="axial binding residue" evidence="9">
    <location>
        <position position="437"/>
    </location>
    <ligand>
        <name>heme</name>
        <dbReference type="ChEBI" id="CHEBI:30413"/>
    </ligand>
    <ligandPart>
        <name>Fe</name>
        <dbReference type="ChEBI" id="CHEBI:18248"/>
    </ligandPart>
</feature>
<keyword evidence="12" id="KW-1185">Reference proteome</keyword>
<evidence type="ECO:0000256" key="6">
    <source>
        <dbReference type="ARBA" id="ARBA00023002"/>
    </source>
</evidence>
<evidence type="ECO:0000256" key="5">
    <source>
        <dbReference type="ARBA" id="ARBA00022723"/>
    </source>
</evidence>
<feature type="chain" id="PRO_5001646024" description="Cytochrome P450" evidence="10">
    <location>
        <begin position="26"/>
        <end position="511"/>
    </location>
</feature>
<evidence type="ECO:0008006" key="13">
    <source>
        <dbReference type="Google" id="ProtNLM"/>
    </source>
</evidence>
<evidence type="ECO:0000313" key="11">
    <source>
        <dbReference type="EMBL" id="KDR69754.1"/>
    </source>
</evidence>
<dbReference type="InterPro" id="IPR036396">
    <property type="entry name" value="Cyt_P450_sf"/>
</dbReference>
<dbReference type="HOGENOM" id="CLU_001570_2_3_1"/>
<keyword evidence="7 9" id="KW-0408">Iron</keyword>
<dbReference type="GO" id="GO:0004497">
    <property type="term" value="F:monooxygenase activity"/>
    <property type="evidence" value="ECO:0007669"/>
    <property type="project" value="UniProtKB-KW"/>
</dbReference>
<comment type="pathway">
    <text evidence="2">Secondary metabolite biosynthesis.</text>
</comment>